<dbReference type="AlphaFoldDB" id="A0A423UXE9"/>
<organism evidence="1 2">
    <name type="scientific">Streptomyces globisporus</name>
    <dbReference type="NCBI Taxonomy" id="1908"/>
    <lineage>
        <taxon>Bacteria</taxon>
        <taxon>Bacillati</taxon>
        <taxon>Actinomycetota</taxon>
        <taxon>Actinomycetes</taxon>
        <taxon>Kitasatosporales</taxon>
        <taxon>Streptomycetaceae</taxon>
        <taxon>Streptomyces</taxon>
    </lineage>
</organism>
<sequence length="69" mass="7696">MDDVSRASNALYEVVDRLARRVLDAVFSGQSNSEAHDAWVELLQIAQNWRDSPALPADLKTMVEEALPL</sequence>
<dbReference type="Proteomes" id="UP000285596">
    <property type="component" value="Unassembled WGS sequence"/>
</dbReference>
<protein>
    <submittedName>
        <fullName evidence="1">Uncharacterized protein</fullName>
    </submittedName>
</protein>
<proteinExistence type="predicted"/>
<evidence type="ECO:0000313" key="2">
    <source>
        <dbReference type="Proteomes" id="UP000285596"/>
    </source>
</evidence>
<gene>
    <name evidence="1" type="ORF">D3105_18835</name>
</gene>
<evidence type="ECO:0000313" key="1">
    <source>
        <dbReference type="EMBL" id="ROV67030.1"/>
    </source>
</evidence>
<comment type="caution">
    <text evidence="1">The sequence shown here is derived from an EMBL/GenBank/DDBJ whole genome shotgun (WGS) entry which is preliminary data.</text>
</comment>
<reference evidence="1 2" key="1">
    <citation type="submission" date="2018-08" db="EMBL/GenBank/DDBJ databases">
        <title>Streptomyces globisporus 1912-4Crt, whole genome shotgun sequence.</title>
        <authorList>
            <person name="Matselyukh B."/>
        </authorList>
    </citation>
    <scope>NUCLEOTIDE SEQUENCE [LARGE SCALE GENOMIC DNA]</scope>
    <source>
        <strain evidence="1 2">1912-4Crt</strain>
    </source>
</reference>
<dbReference type="EMBL" id="QWFA01000096">
    <property type="protein sequence ID" value="ROV67030.1"/>
    <property type="molecule type" value="Genomic_DNA"/>
</dbReference>
<accession>A0A423UXE9</accession>
<name>A0A423UXE9_STRGL</name>